<feature type="region of interest" description="Disordered" evidence="5">
    <location>
        <begin position="1060"/>
        <end position="1131"/>
    </location>
</feature>
<dbReference type="PROSITE" id="PS00633">
    <property type="entry name" value="BROMODOMAIN_1"/>
    <property type="match status" value="1"/>
</dbReference>
<feature type="region of interest" description="Disordered" evidence="5">
    <location>
        <begin position="961"/>
        <end position="1038"/>
    </location>
</feature>
<feature type="compositionally biased region" description="Basic and acidic residues" evidence="5">
    <location>
        <begin position="600"/>
        <end position="609"/>
    </location>
</feature>
<feature type="compositionally biased region" description="Basic and acidic residues" evidence="5">
    <location>
        <begin position="961"/>
        <end position="986"/>
    </location>
</feature>
<dbReference type="EMBL" id="BMAW01026150">
    <property type="protein sequence ID" value="GFT95776.1"/>
    <property type="molecule type" value="Genomic_DNA"/>
</dbReference>
<dbReference type="FunFam" id="1.20.920.10:FF:000066">
    <property type="entry name" value="Transcription initiation factor TFIID subunit 1"/>
    <property type="match status" value="1"/>
</dbReference>
<feature type="compositionally biased region" description="Polar residues" evidence="5">
    <location>
        <begin position="574"/>
        <end position="583"/>
    </location>
</feature>
<feature type="compositionally biased region" description="Polar residues" evidence="5">
    <location>
        <begin position="379"/>
        <end position="393"/>
    </location>
</feature>
<accession>A0A8X6Q1H3</accession>
<feature type="compositionally biased region" description="Basic residues" evidence="5">
    <location>
        <begin position="38"/>
        <end position="52"/>
    </location>
</feature>
<dbReference type="GO" id="GO:0005634">
    <property type="term" value="C:nucleus"/>
    <property type="evidence" value="ECO:0007669"/>
    <property type="project" value="UniProtKB-SubCell"/>
</dbReference>
<feature type="compositionally biased region" description="Basic residues" evidence="5">
    <location>
        <begin position="303"/>
        <end position="312"/>
    </location>
</feature>
<dbReference type="InterPro" id="IPR001487">
    <property type="entry name" value="Bromodomain"/>
</dbReference>
<evidence type="ECO:0000313" key="7">
    <source>
        <dbReference type="EMBL" id="GFT95776.1"/>
    </source>
</evidence>
<organism evidence="7 8">
    <name type="scientific">Nephila pilipes</name>
    <name type="common">Giant wood spider</name>
    <name type="synonym">Nephila maculata</name>
    <dbReference type="NCBI Taxonomy" id="299642"/>
    <lineage>
        <taxon>Eukaryota</taxon>
        <taxon>Metazoa</taxon>
        <taxon>Ecdysozoa</taxon>
        <taxon>Arthropoda</taxon>
        <taxon>Chelicerata</taxon>
        <taxon>Arachnida</taxon>
        <taxon>Araneae</taxon>
        <taxon>Araneomorphae</taxon>
        <taxon>Entelegynae</taxon>
        <taxon>Araneoidea</taxon>
        <taxon>Nephilidae</taxon>
        <taxon>Nephila</taxon>
    </lineage>
</organism>
<feature type="compositionally biased region" description="Polar residues" evidence="5">
    <location>
        <begin position="1099"/>
        <end position="1115"/>
    </location>
</feature>
<reference evidence="7" key="1">
    <citation type="submission" date="2020-08" db="EMBL/GenBank/DDBJ databases">
        <title>Multicomponent nature underlies the extraordinary mechanical properties of spider dragline silk.</title>
        <authorList>
            <person name="Kono N."/>
            <person name="Nakamura H."/>
            <person name="Mori M."/>
            <person name="Yoshida Y."/>
            <person name="Ohtoshi R."/>
            <person name="Malay A.D."/>
            <person name="Moran D.A.P."/>
            <person name="Tomita M."/>
            <person name="Numata K."/>
            <person name="Arakawa K."/>
        </authorList>
    </citation>
    <scope>NUCLEOTIDE SEQUENCE</scope>
</reference>
<dbReference type="SMART" id="SM00297">
    <property type="entry name" value="BROMO"/>
    <property type="match status" value="1"/>
</dbReference>
<dbReference type="InterPro" id="IPR018359">
    <property type="entry name" value="Bromodomain_CS"/>
</dbReference>
<sequence>LLSLVEYPEMDLGTIKAKGSKSVYSEIDSDGDNNASSRIKRKKQNALHHSSKRVRLENQKYTSCSWRQQCATLLTTFFQCDDSTPFRHPVSLNDYPDYRNIIDIPMDLSTVQERLSSNHYSSPTDFCKDMRLIFQNSRNYNTNKKSRIYSMTIRLSAMFEEHIRSIVSDWRSAVKYEEKIRNNQYVSNRRKPLPLQEPGINIGASTSRSGNQPSMSRAESSRSTRHTWNSNIYEPISSRSHMNRLTNGTGPKKKIKQDESQSSKGSSVRIKKKILKPSRASLINGVKKSIISVQKRKIPDRSPKKHSERLKRKEYEEECSQSDSNSSDHADSLSDNSRSDDDTEWNQSSKKRRKDIAPNLVQKSLRPRIKKKSPEKLFNRSTRSSNHPKSSIYSSLRTHTRTTSSYAISSRSSSPDNRWVSKRTIKSPLHTRSKRLCNSSVAKSASSRYRDYDQTSDSDDASESQSFKSERNSNSSGGSSKSSSTRTHSQIMEDNSKSQQSDSSSESEQSEENSRPGLTRKSIRVLARSAKVSALPARSAESPRKSGRILTRNRGARTVQYQEGNSDDSEDGESMQSFNSRGSLRSLMNDDEQTPGIHKRATEKSIGTEEGFIKKASSSDREKHFTFDGPSTAYGARDYNRNLLTNCNDRVSKLHRSLKSSYSRPYKGYLNSIPLRTRSAMNKQAKTSKTCSRNFIRDTSVTKDDDCVNDNEIVYKKSKPNKFRIASNYGLRKCSRLIKRSVYQKRSYSSLMSYRNNKTLPDSSFRSRRPKFMTKSKKFVSPDESTDSTHKLIETESQNSNKLCVKMKNKVNKNTRNTYSPISLNTRSKLHLTSAYSKELSKKRTIHKPTIVFCKPTILTDESDSKSKLRTINVASSSHLNSEDQINSTLNEKHISTQNDGLNINISKSSYASPISSHTRSSDGLSEINKDLKKQFSSSTSKKILCSSKADNFKNDYSKVHKEKLNNSESSNNKEEINSLDEKVKENSSGMLENKSKWSLRKQSLTSRVSTRISQNVLHSKGAESSKMQTRNRGQRTVIYTDDLDSSCLKEIFENEDPIKVSNRRSSNKLGSTEESPESSLSTSTKNTLKKSECKDKCSSQSENNASNSRRTTFQRPKKMSKTVSNGIETRNHGQRTTFYAEDGDDYLEEYFESFELGL</sequence>
<keyword evidence="2 4" id="KW-0103">Bromodomain</keyword>
<feature type="compositionally biased region" description="Polar residues" evidence="5">
    <location>
        <begin position="436"/>
        <end position="447"/>
    </location>
</feature>
<dbReference type="OrthoDB" id="6435460at2759"/>
<dbReference type="PANTHER" id="PTHR45915:SF2">
    <property type="entry name" value="TOUTATIS, ISOFORM E"/>
    <property type="match status" value="1"/>
</dbReference>
<dbReference type="Gene3D" id="1.20.920.10">
    <property type="entry name" value="Bromodomain-like"/>
    <property type="match status" value="1"/>
</dbReference>
<evidence type="ECO:0000256" key="2">
    <source>
        <dbReference type="ARBA" id="ARBA00023117"/>
    </source>
</evidence>
<dbReference type="GO" id="GO:0000785">
    <property type="term" value="C:chromatin"/>
    <property type="evidence" value="ECO:0007669"/>
    <property type="project" value="TreeGrafter"/>
</dbReference>
<feature type="region of interest" description="Disordered" evidence="5">
    <location>
        <begin position="294"/>
        <end position="609"/>
    </location>
</feature>
<dbReference type="PANTHER" id="PTHR45915">
    <property type="entry name" value="TRANSCRIPTION INTERMEDIARY FACTOR"/>
    <property type="match status" value="1"/>
</dbReference>
<evidence type="ECO:0000313" key="8">
    <source>
        <dbReference type="Proteomes" id="UP000887013"/>
    </source>
</evidence>
<feature type="region of interest" description="Disordered" evidence="5">
    <location>
        <begin position="187"/>
        <end position="273"/>
    </location>
</feature>
<feature type="region of interest" description="Disordered" evidence="5">
    <location>
        <begin position="24"/>
        <end position="52"/>
    </location>
</feature>
<dbReference type="PRINTS" id="PR00503">
    <property type="entry name" value="BROMODOMAIN"/>
</dbReference>
<feature type="compositionally biased region" description="Low complexity" evidence="5">
    <location>
        <begin position="497"/>
        <end position="507"/>
    </location>
</feature>
<dbReference type="InterPro" id="IPR036427">
    <property type="entry name" value="Bromodomain-like_sf"/>
</dbReference>
<feature type="non-terminal residue" evidence="7">
    <location>
        <position position="1"/>
    </location>
</feature>
<feature type="compositionally biased region" description="Low complexity" evidence="5">
    <location>
        <begin position="1078"/>
        <end position="1087"/>
    </location>
</feature>
<feature type="domain" description="Bromo" evidence="6">
    <location>
        <begin position="78"/>
        <end position="148"/>
    </location>
</feature>
<protein>
    <submittedName>
        <fullName evidence="7">PH-interacting protein</fullName>
    </submittedName>
</protein>
<comment type="caution">
    <text evidence="7">The sequence shown here is derived from an EMBL/GenBank/DDBJ whole genome shotgun (WGS) entry which is preliminary data.</text>
</comment>
<feature type="compositionally biased region" description="Polar residues" evidence="5">
    <location>
        <begin position="1001"/>
        <end position="1018"/>
    </location>
</feature>
<evidence type="ECO:0000256" key="1">
    <source>
        <dbReference type="ARBA" id="ARBA00004123"/>
    </source>
</evidence>
<feature type="compositionally biased region" description="Polar residues" evidence="5">
    <location>
        <begin position="226"/>
        <end position="249"/>
    </location>
</feature>
<evidence type="ECO:0000256" key="3">
    <source>
        <dbReference type="ARBA" id="ARBA00023242"/>
    </source>
</evidence>
<evidence type="ECO:0000256" key="4">
    <source>
        <dbReference type="PROSITE-ProRule" id="PRU00035"/>
    </source>
</evidence>
<feature type="compositionally biased region" description="Low complexity" evidence="5">
    <location>
        <begin position="394"/>
        <end position="414"/>
    </location>
</feature>
<keyword evidence="3" id="KW-0539">Nucleus</keyword>
<feature type="compositionally biased region" description="Low complexity" evidence="5">
    <location>
        <begin position="472"/>
        <end position="489"/>
    </location>
</feature>
<keyword evidence="8" id="KW-1185">Reference proteome</keyword>
<feature type="compositionally biased region" description="Polar residues" evidence="5">
    <location>
        <begin position="203"/>
        <end position="218"/>
    </location>
</feature>
<dbReference type="Pfam" id="PF00439">
    <property type="entry name" value="Bromodomain"/>
    <property type="match status" value="1"/>
</dbReference>
<dbReference type="AlphaFoldDB" id="A0A8X6Q1H3"/>
<dbReference type="Proteomes" id="UP000887013">
    <property type="component" value="Unassembled WGS sequence"/>
</dbReference>
<evidence type="ECO:0000259" key="6">
    <source>
        <dbReference type="PROSITE" id="PS50014"/>
    </source>
</evidence>
<proteinExistence type="predicted"/>
<evidence type="ECO:0000256" key="5">
    <source>
        <dbReference type="SAM" id="MobiDB-lite"/>
    </source>
</evidence>
<dbReference type="PROSITE" id="PS50014">
    <property type="entry name" value="BROMODOMAIN_2"/>
    <property type="match status" value="1"/>
</dbReference>
<gene>
    <name evidence="7" type="primary">PHIP</name>
    <name evidence="7" type="ORF">NPIL_175671</name>
</gene>
<dbReference type="SUPFAM" id="SSF47370">
    <property type="entry name" value="Bromodomain"/>
    <property type="match status" value="1"/>
</dbReference>
<comment type="subcellular location">
    <subcellularLocation>
        <location evidence="1">Nucleus</location>
    </subcellularLocation>
</comment>
<name>A0A8X6Q1H3_NEPPI</name>
<feature type="compositionally biased region" description="Basic and acidic residues" evidence="5">
    <location>
        <begin position="326"/>
        <end position="340"/>
    </location>
</feature>
<feature type="compositionally biased region" description="Basic residues" evidence="5">
    <location>
        <begin position="420"/>
        <end position="435"/>
    </location>
</feature>